<keyword evidence="1 3" id="KW-0489">Methyltransferase</keyword>
<dbReference type="OrthoDB" id="9794208at2"/>
<sequence>MNDDDRPLRQLLLARIQRNGPLTFARFMEACLYEPGLGYYTSPGRKVGTEGDFYTSSNVHALFGRLLAREICRMWQELGRPDTFQAVEMGAGGGRLACDIMDGIRDLEPELYRTVTYRLIEREPSLREAQRALLKEHAACLAWSSPEELTTGAVTFTGCLVSNELVDALPAHLVEMTDEGVREVFVTADGEEFREVLAPPSTPALASYLERIGATLGTGQRAEIRLAALDWLTAVANALERGFVLTIDYGYLAQELYGPMRKNGTLLCYYRHTVEENPYIRVGLQDMTAHVDFTTLSRFGEEVGLSTVWFGEQYRFLMATGMMQELASLEAGATSEAEAIKDRLALKKLMLPDGGMGDTFKVLVQAKGVSNPRLLCLGDWASAL</sequence>
<keyword evidence="2 3" id="KW-0808">Transferase</keyword>
<dbReference type="AlphaFoldDB" id="A0A562V6Q1"/>
<reference evidence="3 4" key="1">
    <citation type="submission" date="2019-07" db="EMBL/GenBank/DDBJ databases">
        <title>Genomic Encyclopedia of Archaeal and Bacterial Type Strains, Phase II (KMG-II): from individual species to whole genera.</title>
        <authorList>
            <person name="Goeker M."/>
        </authorList>
    </citation>
    <scope>NUCLEOTIDE SEQUENCE [LARGE SCALE GENOMIC DNA]</scope>
    <source>
        <strain evidence="3 4">ATCC BAA-1139</strain>
    </source>
</reference>
<dbReference type="PANTHER" id="PTHR12049:SF7">
    <property type="entry name" value="PROTEIN ARGININE METHYLTRANSFERASE NDUFAF7, MITOCHONDRIAL"/>
    <property type="match status" value="1"/>
</dbReference>
<name>A0A562V6Q1_9BACT</name>
<dbReference type="RefSeq" id="WP_145025741.1">
    <property type="nucleotide sequence ID" value="NZ_VLLN01000038.1"/>
</dbReference>
<dbReference type="Pfam" id="PF02636">
    <property type="entry name" value="Methyltransf_28"/>
    <property type="match status" value="1"/>
</dbReference>
<dbReference type="InterPro" id="IPR029063">
    <property type="entry name" value="SAM-dependent_MTases_sf"/>
</dbReference>
<dbReference type="PANTHER" id="PTHR12049">
    <property type="entry name" value="PROTEIN ARGININE METHYLTRANSFERASE NDUFAF7, MITOCHONDRIAL"/>
    <property type="match status" value="1"/>
</dbReference>
<evidence type="ECO:0000256" key="2">
    <source>
        <dbReference type="ARBA" id="ARBA00022679"/>
    </source>
</evidence>
<dbReference type="Gene3D" id="3.40.50.12710">
    <property type="match status" value="1"/>
</dbReference>
<comment type="caution">
    <text evidence="3">The sequence shown here is derived from an EMBL/GenBank/DDBJ whole genome shotgun (WGS) entry which is preliminary data.</text>
</comment>
<dbReference type="InterPro" id="IPR003788">
    <property type="entry name" value="NDUFAF7"/>
</dbReference>
<accession>A0A562V6Q1</accession>
<keyword evidence="4" id="KW-1185">Reference proteome</keyword>
<gene>
    <name evidence="3" type="ORF">JN12_03805</name>
</gene>
<evidence type="ECO:0000313" key="4">
    <source>
        <dbReference type="Proteomes" id="UP000319449"/>
    </source>
</evidence>
<dbReference type="GO" id="GO:0035243">
    <property type="term" value="F:protein-arginine omega-N symmetric methyltransferase activity"/>
    <property type="evidence" value="ECO:0007669"/>
    <property type="project" value="TreeGrafter"/>
</dbReference>
<evidence type="ECO:0000256" key="1">
    <source>
        <dbReference type="ARBA" id="ARBA00022603"/>
    </source>
</evidence>
<dbReference type="GO" id="GO:0032259">
    <property type="term" value="P:methylation"/>
    <property type="evidence" value="ECO:0007669"/>
    <property type="project" value="UniProtKB-KW"/>
</dbReference>
<proteinExistence type="predicted"/>
<evidence type="ECO:0000313" key="3">
    <source>
        <dbReference type="EMBL" id="TWJ13553.1"/>
    </source>
</evidence>
<organism evidence="3 4">
    <name type="scientific">Geobacter argillaceus</name>
    <dbReference type="NCBI Taxonomy" id="345631"/>
    <lineage>
        <taxon>Bacteria</taxon>
        <taxon>Pseudomonadati</taxon>
        <taxon>Thermodesulfobacteriota</taxon>
        <taxon>Desulfuromonadia</taxon>
        <taxon>Geobacterales</taxon>
        <taxon>Geobacteraceae</taxon>
        <taxon>Geobacter</taxon>
    </lineage>
</organism>
<dbReference type="SUPFAM" id="SSF53335">
    <property type="entry name" value="S-adenosyl-L-methionine-dependent methyltransferases"/>
    <property type="match status" value="1"/>
</dbReference>
<dbReference type="InterPro" id="IPR038375">
    <property type="entry name" value="NDUFAF7_sf"/>
</dbReference>
<dbReference type="Proteomes" id="UP000319449">
    <property type="component" value="Unassembled WGS sequence"/>
</dbReference>
<dbReference type="EMBL" id="VLLN01000038">
    <property type="protein sequence ID" value="TWJ13553.1"/>
    <property type="molecule type" value="Genomic_DNA"/>
</dbReference>
<protein>
    <submittedName>
        <fullName evidence="3">SAM-dependent MidA family methyltransferase</fullName>
    </submittedName>
</protein>